<keyword evidence="3" id="KW-1185">Reference proteome</keyword>
<comment type="caution">
    <text evidence="2">The sequence shown here is derived from an EMBL/GenBank/DDBJ whole genome shotgun (WGS) entry which is preliminary data.</text>
</comment>
<keyword evidence="1" id="KW-0812">Transmembrane</keyword>
<name>A0ABR1ZY71_9ROSI</name>
<keyword evidence="1" id="KW-0472">Membrane</keyword>
<proteinExistence type="predicted"/>
<dbReference type="PANTHER" id="PTHR33597">
    <property type="entry name" value="OS02G0760400 PROTEIN"/>
    <property type="match status" value="1"/>
</dbReference>
<dbReference type="PANTHER" id="PTHR33597:SF11">
    <property type="entry name" value="OS07G0620600 PROTEIN"/>
    <property type="match status" value="1"/>
</dbReference>
<dbReference type="EMBL" id="JBBPBN010000484">
    <property type="protein sequence ID" value="KAK8485669.1"/>
    <property type="molecule type" value="Genomic_DNA"/>
</dbReference>
<gene>
    <name evidence="2" type="ORF">V6N11_037990</name>
</gene>
<reference evidence="2 3" key="1">
    <citation type="journal article" date="2024" name="G3 (Bethesda)">
        <title>Genome assembly of Hibiscus sabdariffa L. provides insights into metabolisms of medicinal natural products.</title>
        <authorList>
            <person name="Kim T."/>
        </authorList>
    </citation>
    <scope>NUCLEOTIDE SEQUENCE [LARGE SCALE GENOMIC DNA]</scope>
    <source>
        <strain evidence="2">TK-2024</strain>
        <tissue evidence="2">Old leaves</tissue>
    </source>
</reference>
<feature type="transmembrane region" description="Helical" evidence="1">
    <location>
        <begin position="34"/>
        <end position="54"/>
    </location>
</feature>
<protein>
    <submittedName>
        <fullName evidence="2">Uncharacterized protein</fullName>
    </submittedName>
</protein>
<evidence type="ECO:0000313" key="2">
    <source>
        <dbReference type="EMBL" id="KAK8485669.1"/>
    </source>
</evidence>
<accession>A0ABR1ZY71</accession>
<sequence>METKSHKNKHKALQNGINFHSGKRLMVKALRSRVFKLLARFLMVSALTIVLFPWSGIKFIVNDESGQILTKFASVDPVNLEFLPFLFNDLHNEGILKPGNKGLLC</sequence>
<keyword evidence="1" id="KW-1133">Transmembrane helix</keyword>
<organism evidence="2 3">
    <name type="scientific">Hibiscus sabdariffa</name>
    <name type="common">roselle</name>
    <dbReference type="NCBI Taxonomy" id="183260"/>
    <lineage>
        <taxon>Eukaryota</taxon>
        <taxon>Viridiplantae</taxon>
        <taxon>Streptophyta</taxon>
        <taxon>Embryophyta</taxon>
        <taxon>Tracheophyta</taxon>
        <taxon>Spermatophyta</taxon>
        <taxon>Magnoliopsida</taxon>
        <taxon>eudicotyledons</taxon>
        <taxon>Gunneridae</taxon>
        <taxon>Pentapetalae</taxon>
        <taxon>rosids</taxon>
        <taxon>malvids</taxon>
        <taxon>Malvales</taxon>
        <taxon>Malvaceae</taxon>
        <taxon>Malvoideae</taxon>
        <taxon>Hibiscus</taxon>
    </lineage>
</organism>
<evidence type="ECO:0000313" key="3">
    <source>
        <dbReference type="Proteomes" id="UP001396334"/>
    </source>
</evidence>
<evidence type="ECO:0000256" key="1">
    <source>
        <dbReference type="SAM" id="Phobius"/>
    </source>
</evidence>
<dbReference type="Proteomes" id="UP001396334">
    <property type="component" value="Unassembled WGS sequence"/>
</dbReference>